<dbReference type="InterPro" id="IPR008040">
    <property type="entry name" value="Hydant_A_N"/>
</dbReference>
<evidence type="ECO:0000259" key="2">
    <source>
        <dbReference type="Pfam" id="PF05378"/>
    </source>
</evidence>
<gene>
    <name evidence="4" type="ORF">GO606_00990</name>
</gene>
<reference evidence="4" key="1">
    <citation type="submission" date="2019-12" db="EMBL/GenBank/DDBJ databases">
        <title>Comparative genomics gives insights into the taxonomy of the Azoarcus-Aromatoleum group and reveals separate origins of nif in the plant-associated Azoarcus and non-plant-associated Aromatoleum sub-groups.</title>
        <authorList>
            <person name="Lafos M."/>
            <person name="Maluk M."/>
            <person name="Batista M."/>
            <person name="Junghare M."/>
            <person name="Carmona M."/>
            <person name="Faoro H."/>
            <person name="Cruz L.M."/>
            <person name="Battistoni F."/>
            <person name="De Souza E."/>
            <person name="Pedrosa F."/>
            <person name="Chen W.-M."/>
            <person name="Poole P.S."/>
            <person name="Dixon R.A."/>
            <person name="James E.K."/>
        </authorList>
    </citation>
    <scope>NUCLEOTIDE SEQUENCE</scope>
    <source>
        <strain evidence="4">LuFRes1</strain>
    </source>
</reference>
<dbReference type="SUPFAM" id="SSF53067">
    <property type="entry name" value="Actin-like ATPase domain"/>
    <property type="match status" value="1"/>
</dbReference>
<protein>
    <submittedName>
        <fullName evidence="4">Hydantoinase/oxoprolinase family protein</fullName>
    </submittedName>
</protein>
<evidence type="ECO:0000313" key="4">
    <source>
        <dbReference type="EMBL" id="NMG23312.1"/>
    </source>
</evidence>
<dbReference type="Pfam" id="PF05378">
    <property type="entry name" value="Hydant_A_N"/>
    <property type="match status" value="1"/>
</dbReference>
<keyword evidence="5" id="KW-1185">Reference proteome</keyword>
<dbReference type="Proteomes" id="UP000615989">
    <property type="component" value="Unassembled WGS sequence"/>
</dbReference>
<dbReference type="Pfam" id="PF19278">
    <property type="entry name" value="Hydant_A_C"/>
    <property type="match status" value="1"/>
</dbReference>
<feature type="domain" description="Hydantoinase A/oxoprolinase" evidence="1">
    <location>
        <begin position="206"/>
        <end position="492"/>
    </location>
</feature>
<dbReference type="InterPro" id="IPR043129">
    <property type="entry name" value="ATPase_NBD"/>
</dbReference>
<name>A0ABX1PIU5_9RHOO</name>
<evidence type="ECO:0000313" key="5">
    <source>
        <dbReference type="Proteomes" id="UP000615989"/>
    </source>
</evidence>
<dbReference type="PANTHER" id="PTHR11365">
    <property type="entry name" value="5-OXOPROLINASE RELATED"/>
    <property type="match status" value="1"/>
</dbReference>
<dbReference type="InterPro" id="IPR002821">
    <property type="entry name" value="Hydantoinase_A"/>
</dbReference>
<dbReference type="Pfam" id="PF01968">
    <property type="entry name" value="Hydantoinase_A"/>
    <property type="match status" value="1"/>
</dbReference>
<dbReference type="RefSeq" id="WP_169116734.1">
    <property type="nucleotide sequence ID" value="NZ_WTVG02000040.1"/>
</dbReference>
<evidence type="ECO:0000259" key="1">
    <source>
        <dbReference type="Pfam" id="PF01968"/>
    </source>
</evidence>
<feature type="domain" description="Hydantoinase/oxoprolinase N-terminal" evidence="2">
    <location>
        <begin position="4"/>
        <end position="185"/>
    </location>
</feature>
<organism evidence="4 5">
    <name type="scientific">Aromatoleum anaerobium</name>
    <dbReference type="NCBI Taxonomy" id="182180"/>
    <lineage>
        <taxon>Bacteria</taxon>
        <taxon>Pseudomonadati</taxon>
        <taxon>Pseudomonadota</taxon>
        <taxon>Betaproteobacteria</taxon>
        <taxon>Rhodocyclales</taxon>
        <taxon>Rhodocyclaceae</taxon>
        <taxon>Aromatoleum</taxon>
    </lineage>
</organism>
<dbReference type="PANTHER" id="PTHR11365:SF23">
    <property type="entry name" value="HYPOTHETICAL 5-OXOPROLINASE (EUROFUNG)-RELATED"/>
    <property type="match status" value="1"/>
</dbReference>
<dbReference type="InterPro" id="IPR049517">
    <property type="entry name" value="ACX-like_C"/>
</dbReference>
<proteinExistence type="predicted"/>
<dbReference type="InterPro" id="IPR045079">
    <property type="entry name" value="Oxoprolinase-like"/>
</dbReference>
<accession>A0ABX1PIU5</accession>
<dbReference type="EMBL" id="WTVG01000002">
    <property type="protein sequence ID" value="NMG23312.1"/>
    <property type="molecule type" value="Genomic_DNA"/>
</dbReference>
<feature type="domain" description="Acetophenone carboxylase-like C-terminal" evidence="3">
    <location>
        <begin position="506"/>
        <end position="683"/>
    </location>
</feature>
<evidence type="ECO:0000259" key="3">
    <source>
        <dbReference type="Pfam" id="PF19278"/>
    </source>
</evidence>
<sequence length="702" mass="76187">MNYRIGVDVGGTFTDFLLIDSHGNSSVFKTSSTPKDPSIGVLNGLREMADKLGLSLGEFVAKVELVVHGTTVTTNAVLTGRGVKTGLLTTAGFRDILEMRRGYREELYNNKLTPPPPLVPRDRRLPVNERINAAGEVVTPLDESSLRAAVEELKRQEVDAVAICFMHSYANPAHEQAAKRMVAEMLPGAYLTTSSELLPQARMYERVSTAALNSYVGPILRRYLDALLENLKGIGFEGVLLIMQSNGGVATPASTDERAVMTLLSGPASGPTAGITFAGVQGYDRCMTVDMGGTSFDAAVVQDGVPLLRSEGWINRQRLALPMLDIHTIGSGGGSIGWIDDGGLLRMGPQSAGADPGPACYGRGGTLPTCTDASLVLGYLDPEYFLGGRMKLDVKAARTAIDTHIAKPLGLTVEEAAAGMYHLVNVNMAAGLREITVSRGIDPREFPLVVAGGAGPIHGAMIALELDLPVILVPKESSIFCASGMLRSDFKHSYVRTYHALASKADARLMTQLLGELEREGRAVLHDEKVEDRDRVRVDYAADMRYLGQHNEITCSFDIIRFEADGMDYLRDALHREHDRLYGYSLAGTATEIEVVNLRVTVVGITAKPAMQFMERGDESAECCRKGTRQVYLAGERAFRDIPVYDGEAMVFGNIGSGPALIEQVTTTTLVSPEYDFVVDRAGTFCLFHKEIGHTYLRRVFE</sequence>
<comment type="caution">
    <text evidence="4">The sequence shown here is derived from an EMBL/GenBank/DDBJ whole genome shotgun (WGS) entry which is preliminary data.</text>
</comment>